<keyword evidence="1" id="KW-0812">Transmembrane</keyword>
<dbReference type="AlphaFoldDB" id="W5YLP9"/>
<dbReference type="Proteomes" id="UP000061489">
    <property type="component" value="Chromosome"/>
</dbReference>
<organism evidence="2 3">
    <name type="scientific">Marinobacter similis</name>
    <dbReference type="NCBI Taxonomy" id="1420916"/>
    <lineage>
        <taxon>Bacteria</taxon>
        <taxon>Pseudomonadati</taxon>
        <taxon>Pseudomonadota</taxon>
        <taxon>Gammaproteobacteria</taxon>
        <taxon>Pseudomonadales</taxon>
        <taxon>Marinobacteraceae</taxon>
        <taxon>Marinobacter</taxon>
    </lineage>
</organism>
<evidence type="ECO:0000313" key="2">
    <source>
        <dbReference type="EMBL" id="AHI30001.1"/>
    </source>
</evidence>
<dbReference type="STRING" id="1420916.AU14_04335"/>
<keyword evidence="1" id="KW-0472">Membrane</keyword>
<dbReference type="EMBL" id="CP007151">
    <property type="protein sequence ID" value="AHI30001.1"/>
    <property type="molecule type" value="Genomic_DNA"/>
</dbReference>
<dbReference type="HOGENOM" id="CLU_179251_0_0_6"/>
<feature type="transmembrane region" description="Helical" evidence="1">
    <location>
        <begin position="71"/>
        <end position="91"/>
    </location>
</feature>
<accession>W5YLP9</accession>
<gene>
    <name evidence="2" type="ORF">AU14_04335</name>
</gene>
<dbReference type="KEGG" id="msx:AU14_04335"/>
<evidence type="ECO:0000313" key="3">
    <source>
        <dbReference type="Proteomes" id="UP000061489"/>
    </source>
</evidence>
<evidence type="ECO:0000256" key="1">
    <source>
        <dbReference type="SAM" id="Phobius"/>
    </source>
</evidence>
<keyword evidence="3" id="KW-1185">Reference proteome</keyword>
<feature type="transmembrane region" description="Helical" evidence="1">
    <location>
        <begin position="37"/>
        <end position="59"/>
    </location>
</feature>
<reference evidence="2 3" key="1">
    <citation type="journal article" date="2014" name="Genome Announc.">
        <title>Draft Genome Sequences of Marinobacter similis A3d10T and Marinobacter salarius R9SW1T.</title>
        <authorList>
            <person name="Ivanova E.P."/>
            <person name="Ng H.J."/>
            <person name="Webb H.K."/>
            <person name="Feng G."/>
            <person name="Oshima K."/>
            <person name="Hattori M."/>
            <person name="Ohkuma M."/>
            <person name="Sergeev A.F."/>
            <person name="Mikhailov V.V."/>
            <person name="Crawford R.J."/>
            <person name="Sawabe T."/>
        </authorList>
    </citation>
    <scope>NUCLEOTIDE SEQUENCE [LARGE SCALE GENOMIC DNA]</scope>
    <source>
        <strain evidence="2 3">A3d10</strain>
    </source>
</reference>
<protein>
    <submittedName>
        <fullName evidence="2">Uncharacterized protein</fullName>
    </submittedName>
</protein>
<proteinExistence type="predicted"/>
<sequence length="102" mass="11409">MRIGLIQTAAVAVSLQEFFAEVFMANVNEDRRRIQRFMGWSALVLFTPWLLIAGLKAVQTYQAGLLDSADLRVVLIGVLGVAFGALMVWVIPSWKARRSSRQ</sequence>
<name>W5YLP9_9GAMM</name>
<keyword evidence="1" id="KW-1133">Transmembrane helix</keyword>